<evidence type="ECO:0000313" key="9">
    <source>
        <dbReference type="EMBL" id="KNC87197.1"/>
    </source>
</evidence>
<dbReference type="PANTHER" id="PTHR21568:SF0">
    <property type="entry name" value="TRNA PSEUDOURIDINE SYNTHASE PUS10"/>
    <property type="match status" value="1"/>
</dbReference>
<keyword evidence="4" id="KW-0413">Isomerase</keyword>
<dbReference type="Gene3D" id="3.30.70.2510">
    <property type="match status" value="1"/>
</dbReference>
<dbReference type="eggNOG" id="KOG2364">
    <property type="taxonomic scope" value="Eukaryota"/>
</dbReference>
<evidence type="ECO:0000256" key="5">
    <source>
        <dbReference type="ARBA" id="ARBA00075270"/>
    </source>
</evidence>
<dbReference type="EC" id="5.4.99.25" evidence="2"/>
<keyword evidence="10" id="KW-1185">Reference proteome</keyword>
<dbReference type="RefSeq" id="XP_014161099.1">
    <property type="nucleotide sequence ID" value="XM_014305624.1"/>
</dbReference>
<dbReference type="OrthoDB" id="271937at2759"/>
<evidence type="ECO:0000256" key="2">
    <source>
        <dbReference type="ARBA" id="ARBA00012787"/>
    </source>
</evidence>
<dbReference type="InterPro" id="IPR048741">
    <property type="entry name" value="Pus10-like_C"/>
</dbReference>
<dbReference type="FunFam" id="3.30.70.3190:FF:000001">
    <property type="entry name" value="tRNA pseudouridine synthase Pus10"/>
    <property type="match status" value="1"/>
</dbReference>
<dbReference type="PANTHER" id="PTHR21568">
    <property type="entry name" value="TRNA PSEUDOURIDINE SYNTHASE PUS10"/>
    <property type="match status" value="1"/>
</dbReference>
<evidence type="ECO:0000313" key="10">
    <source>
        <dbReference type="Proteomes" id="UP000054560"/>
    </source>
</evidence>
<keyword evidence="3" id="KW-0819">tRNA processing</keyword>
<accession>A0A0L0GDU9</accession>
<dbReference type="FunFam" id="3.30.70.2510:FF:000001">
    <property type="entry name" value="tRNA pseudouridine synthase Pus10"/>
    <property type="match status" value="1"/>
</dbReference>
<dbReference type="EMBL" id="KQ241619">
    <property type="protein sequence ID" value="KNC87197.1"/>
    <property type="molecule type" value="Genomic_DNA"/>
</dbReference>
<comment type="similarity">
    <text evidence="1">Belongs to the pseudouridine synthase Pus10 family.</text>
</comment>
<feature type="domain" description="Pus10-like C-terminal" evidence="8">
    <location>
        <begin position="46"/>
        <end position="276"/>
    </location>
</feature>
<reference evidence="9 10" key="1">
    <citation type="submission" date="2011-02" db="EMBL/GenBank/DDBJ databases">
        <title>The Genome Sequence of Sphaeroforma arctica JP610.</title>
        <authorList>
            <consortium name="The Broad Institute Genome Sequencing Platform"/>
            <person name="Russ C."/>
            <person name="Cuomo C."/>
            <person name="Young S.K."/>
            <person name="Zeng Q."/>
            <person name="Gargeya S."/>
            <person name="Alvarado L."/>
            <person name="Berlin A."/>
            <person name="Chapman S.B."/>
            <person name="Chen Z."/>
            <person name="Freedman E."/>
            <person name="Gellesch M."/>
            <person name="Goldberg J."/>
            <person name="Griggs A."/>
            <person name="Gujja S."/>
            <person name="Heilman E."/>
            <person name="Heiman D."/>
            <person name="Howarth C."/>
            <person name="Mehta T."/>
            <person name="Neiman D."/>
            <person name="Pearson M."/>
            <person name="Roberts A."/>
            <person name="Saif S."/>
            <person name="Shea T."/>
            <person name="Shenoy N."/>
            <person name="Sisk P."/>
            <person name="Stolte C."/>
            <person name="Sykes S."/>
            <person name="White J."/>
            <person name="Yandava C."/>
            <person name="Burger G."/>
            <person name="Gray M.W."/>
            <person name="Holland P.W.H."/>
            <person name="King N."/>
            <person name="Lang F.B.F."/>
            <person name="Roger A.J."/>
            <person name="Ruiz-Trillo I."/>
            <person name="Haas B."/>
            <person name="Nusbaum C."/>
            <person name="Birren B."/>
        </authorList>
    </citation>
    <scope>NUCLEOTIDE SEQUENCE [LARGE SCALE GENOMIC DNA]</scope>
    <source>
        <strain evidence="9 10">JP610</strain>
    </source>
</reference>
<dbReference type="GO" id="GO:0003723">
    <property type="term" value="F:RNA binding"/>
    <property type="evidence" value="ECO:0007669"/>
    <property type="project" value="InterPro"/>
</dbReference>
<evidence type="ECO:0000256" key="3">
    <source>
        <dbReference type="ARBA" id="ARBA00022694"/>
    </source>
</evidence>
<organism evidence="9 10">
    <name type="scientific">Sphaeroforma arctica JP610</name>
    <dbReference type="NCBI Taxonomy" id="667725"/>
    <lineage>
        <taxon>Eukaryota</taxon>
        <taxon>Ichthyosporea</taxon>
        <taxon>Ichthyophonida</taxon>
        <taxon>Sphaeroforma</taxon>
    </lineage>
</organism>
<dbReference type="InterPro" id="IPR020103">
    <property type="entry name" value="PsdUridine_synth_cat_dom_sf"/>
</dbReference>
<sequence length="287" mass="32214">MRECLSTMTAIKLTNAATKSCIATTPTPVATALASPAVTISMQTVYIAGRYNKYSKELSQTPWMLNGVLKTPHSVLSRMESHFLTATKCSSVVFSSSGREDVDVRMLGRGRPFVMECVNPKRQMTTAMLSTLQRTVNESCSDMRINDIQVVTKEETLRNREDDSDKRKKYLATVTFAEAQTDDSIKALNETGEFLIQQQTPVRVLHRRPLLTRPRMIYASHLQLTSPFNGLLTLTTQAGTYIKEFCHGDLGRTVPNLSTFLKCDCDISDLDVADVEMDWPPRIEQDF</sequence>
<name>A0A0L0GDU9_9EUKA</name>
<proteinExistence type="inferred from homology"/>
<evidence type="ECO:0000256" key="4">
    <source>
        <dbReference type="ARBA" id="ARBA00023235"/>
    </source>
</evidence>
<dbReference type="Gene3D" id="3.30.70.3190">
    <property type="match status" value="1"/>
</dbReference>
<dbReference type="STRING" id="667725.A0A0L0GDU9"/>
<gene>
    <name evidence="9" type="ORF">SARC_00674</name>
</gene>
<evidence type="ECO:0000256" key="6">
    <source>
        <dbReference type="ARBA" id="ARBA00079393"/>
    </source>
</evidence>
<dbReference type="SUPFAM" id="SSF55120">
    <property type="entry name" value="Pseudouridine synthase"/>
    <property type="match status" value="1"/>
</dbReference>
<evidence type="ECO:0000259" key="8">
    <source>
        <dbReference type="Pfam" id="PF21238"/>
    </source>
</evidence>
<dbReference type="GO" id="GO:0160148">
    <property type="term" value="F:tRNA pseudouridine(55) synthase activity"/>
    <property type="evidence" value="ECO:0007669"/>
    <property type="project" value="UniProtKB-EC"/>
</dbReference>
<dbReference type="AlphaFoldDB" id="A0A0L0GDU9"/>
<dbReference type="Pfam" id="PF21238">
    <property type="entry name" value="Pus10_C"/>
    <property type="match status" value="1"/>
</dbReference>
<dbReference type="InterPro" id="IPR039894">
    <property type="entry name" value="Pus10-like"/>
</dbReference>
<dbReference type="Proteomes" id="UP000054560">
    <property type="component" value="Unassembled WGS sequence"/>
</dbReference>
<dbReference type="GO" id="GO:0031119">
    <property type="term" value="P:tRNA pseudouridine synthesis"/>
    <property type="evidence" value="ECO:0007669"/>
    <property type="project" value="TreeGrafter"/>
</dbReference>
<dbReference type="GeneID" id="25901178"/>
<evidence type="ECO:0000256" key="1">
    <source>
        <dbReference type="ARBA" id="ARBA00009652"/>
    </source>
</evidence>
<protein>
    <recommendedName>
        <fullName evidence="2">tRNA pseudouridine(55) synthase</fullName>
        <ecNumber evidence="2">5.4.99.25</ecNumber>
    </recommendedName>
    <alternativeName>
        <fullName evidence="7">tRNA pseudouridine 55 synthase</fullName>
    </alternativeName>
    <alternativeName>
        <fullName evidence="5">tRNA pseudouridylate synthase</fullName>
    </alternativeName>
    <alternativeName>
        <fullName evidence="6">tRNA-uridine isomerase</fullName>
    </alternativeName>
</protein>
<evidence type="ECO:0000256" key="7">
    <source>
        <dbReference type="ARBA" id="ARBA00083669"/>
    </source>
</evidence>